<dbReference type="GO" id="GO:0007165">
    <property type="term" value="P:signal transduction"/>
    <property type="evidence" value="ECO:0007669"/>
    <property type="project" value="UniProtKB-KW"/>
</dbReference>
<evidence type="ECO:0000259" key="5">
    <source>
        <dbReference type="PROSITE" id="PS50111"/>
    </source>
</evidence>
<reference evidence="7 8" key="1">
    <citation type="submission" date="2017-01" db="EMBL/GenBank/DDBJ databases">
        <title>Genome Analysis of Deinococcus marmoris KOPRI26562.</title>
        <authorList>
            <person name="Kim J.H."/>
            <person name="Oh H.-M."/>
        </authorList>
    </citation>
    <scope>NUCLEOTIDE SEQUENCE [LARGE SCALE GENOMIC DNA]</scope>
    <source>
        <strain evidence="7 8">KOPRI26562</strain>
    </source>
</reference>
<feature type="transmembrane region" description="Helical" evidence="4">
    <location>
        <begin position="43"/>
        <end position="62"/>
    </location>
</feature>
<dbReference type="PANTHER" id="PTHR32089:SF114">
    <property type="entry name" value="METHYL-ACCEPTING CHEMOTAXIS PROTEIN MCPB"/>
    <property type="match status" value="1"/>
</dbReference>
<accession>A0A1U7NXW5</accession>
<keyword evidence="4" id="KW-0812">Transmembrane</keyword>
<dbReference type="SMART" id="SM00283">
    <property type="entry name" value="MA"/>
    <property type="match status" value="1"/>
</dbReference>
<dbReference type="SUPFAM" id="SSF58104">
    <property type="entry name" value="Methyl-accepting chemotaxis protein (MCP) signaling domain"/>
    <property type="match status" value="1"/>
</dbReference>
<dbReference type="SMART" id="SM00304">
    <property type="entry name" value="HAMP"/>
    <property type="match status" value="2"/>
</dbReference>
<dbReference type="SUPFAM" id="SSF158472">
    <property type="entry name" value="HAMP domain-like"/>
    <property type="match status" value="1"/>
</dbReference>
<dbReference type="PROSITE" id="PS50111">
    <property type="entry name" value="CHEMOTAXIS_TRANSDUC_2"/>
    <property type="match status" value="1"/>
</dbReference>
<dbReference type="Pfam" id="PF00015">
    <property type="entry name" value="MCPsignal"/>
    <property type="match status" value="1"/>
</dbReference>
<evidence type="ECO:0000256" key="3">
    <source>
        <dbReference type="PROSITE-ProRule" id="PRU00284"/>
    </source>
</evidence>
<dbReference type="OrthoDB" id="369835at2"/>
<name>A0A1U7NXW5_9DEIO</name>
<dbReference type="InterPro" id="IPR003660">
    <property type="entry name" value="HAMP_dom"/>
</dbReference>
<keyword evidence="4" id="KW-1133">Transmembrane helix</keyword>
<keyword evidence="4" id="KW-0472">Membrane</keyword>
<protein>
    <submittedName>
        <fullName evidence="7">Methyl-accepting chemotaxis protein</fullName>
    </submittedName>
</protein>
<feature type="domain" description="HAMP" evidence="6">
    <location>
        <begin position="360"/>
        <end position="412"/>
    </location>
</feature>
<dbReference type="PANTHER" id="PTHR32089">
    <property type="entry name" value="METHYL-ACCEPTING CHEMOTAXIS PROTEIN MCPB"/>
    <property type="match status" value="1"/>
</dbReference>
<feature type="domain" description="Methyl-accepting transducer" evidence="5">
    <location>
        <begin position="478"/>
        <end position="714"/>
    </location>
</feature>
<evidence type="ECO:0000256" key="2">
    <source>
        <dbReference type="ARBA" id="ARBA00029447"/>
    </source>
</evidence>
<dbReference type="Pfam" id="PF00672">
    <property type="entry name" value="HAMP"/>
    <property type="match status" value="1"/>
</dbReference>
<evidence type="ECO:0000313" key="7">
    <source>
        <dbReference type="EMBL" id="OLV17750.1"/>
    </source>
</evidence>
<evidence type="ECO:0000256" key="1">
    <source>
        <dbReference type="ARBA" id="ARBA00023224"/>
    </source>
</evidence>
<gene>
    <name evidence="7" type="ORF">BOO71_0008092</name>
</gene>
<dbReference type="GO" id="GO:0016020">
    <property type="term" value="C:membrane"/>
    <property type="evidence" value="ECO:0007669"/>
    <property type="project" value="InterPro"/>
</dbReference>
<dbReference type="Gene3D" id="6.10.340.10">
    <property type="match status" value="1"/>
</dbReference>
<dbReference type="InterPro" id="IPR004089">
    <property type="entry name" value="MCPsignal_dom"/>
</dbReference>
<dbReference type="EMBL" id="MSTI01000091">
    <property type="protein sequence ID" value="OLV17750.1"/>
    <property type="molecule type" value="Genomic_DNA"/>
</dbReference>
<dbReference type="Gene3D" id="1.10.287.950">
    <property type="entry name" value="Methyl-accepting chemotaxis protein"/>
    <property type="match status" value="1"/>
</dbReference>
<evidence type="ECO:0000313" key="8">
    <source>
        <dbReference type="Proteomes" id="UP000186607"/>
    </source>
</evidence>
<comment type="similarity">
    <text evidence="2">Belongs to the methyl-accepting chemotaxis (MCP) protein family.</text>
</comment>
<dbReference type="RefSeq" id="WP_083653424.1">
    <property type="nucleotide sequence ID" value="NZ_MSTI01000091.1"/>
</dbReference>
<organism evidence="7 8">
    <name type="scientific">Deinococcus marmoris</name>
    <dbReference type="NCBI Taxonomy" id="249408"/>
    <lineage>
        <taxon>Bacteria</taxon>
        <taxon>Thermotogati</taxon>
        <taxon>Deinococcota</taxon>
        <taxon>Deinococci</taxon>
        <taxon>Deinococcales</taxon>
        <taxon>Deinococcaceae</taxon>
        <taxon>Deinococcus</taxon>
    </lineage>
</organism>
<dbReference type="PROSITE" id="PS50885">
    <property type="entry name" value="HAMP"/>
    <property type="match status" value="2"/>
</dbReference>
<dbReference type="Proteomes" id="UP000186607">
    <property type="component" value="Unassembled WGS sequence"/>
</dbReference>
<dbReference type="AlphaFoldDB" id="A0A1U7NXW5"/>
<sequence length="752" mass="80018">MSQNARLDPSLITKARRIPATMETAPKAASSTLLGRIGVGQKLAITAGLFALPITVLLYLTVSGHQRDLHSIERKLAGSSLIDPYVQVQDSVSEYVRAQTRGYGSTAKVAAEKVDQTLLALQNAMSDQGLSASLAATERLTREWKGLQQSRSDQGGLFRTISYQQFNLEQMLPTLDAVLEESTLALDPSEVSNYATQTALITLPRVLARLSSLAALAQSLELVKNQPALVDVLAPLYRNEANRAGVALDDAFAAVKRAEALDDSLVQTLGDTTRNLETMRQIIATAASVDLSKSVEGRANLTGLDSAVAQVSKAVKSGNQQVERLLANRESLERRALIQELLAVGLITLLAGLLLLAVARAITGPLRRLADSARALEQGDLGVSVPVTTRDELGVVGQAFNAATAKLRVNQEKTETERQDAQRLQANVAEFLDVTMKIADGDLTQRGRVSEDVLGNVVDSINLMTEELASVLGDVQRASTSVTGGSQAMLDSSEQIRAGTLITTEETGRVTQQANDMTVAIRQMSAIAQASADSAQRALSASQTGQQAVISTLQGMQAIRESSQDVSVRVQSLSQRSKQIEEIVDSIGHIASQVNLLSLHASIEAAGAGEGGKRFAVVAEEIRELADLSTVAAARMASLIAEVQSDVRGVAQNMQVNSEQVEQGYTVAGQAGEALREMADLAGVTAHFASNISEAARDQLRDVQGMSSAVTQIADVARASQRSAETGREVAEQLQELAQRLSGSLTRFRLPG</sequence>
<keyword evidence="1 3" id="KW-0807">Transducer</keyword>
<evidence type="ECO:0000256" key="4">
    <source>
        <dbReference type="SAM" id="Phobius"/>
    </source>
</evidence>
<evidence type="ECO:0000259" key="6">
    <source>
        <dbReference type="PROSITE" id="PS50885"/>
    </source>
</evidence>
<proteinExistence type="inferred from homology"/>
<feature type="transmembrane region" description="Helical" evidence="4">
    <location>
        <begin position="341"/>
        <end position="362"/>
    </location>
</feature>
<feature type="domain" description="HAMP" evidence="6">
    <location>
        <begin position="422"/>
        <end position="473"/>
    </location>
</feature>
<keyword evidence="8" id="KW-1185">Reference proteome</keyword>
<dbReference type="STRING" id="249408.BOO71_0008092"/>
<dbReference type="CDD" id="cd06225">
    <property type="entry name" value="HAMP"/>
    <property type="match status" value="2"/>
</dbReference>
<comment type="caution">
    <text evidence="7">The sequence shown here is derived from an EMBL/GenBank/DDBJ whole genome shotgun (WGS) entry which is preliminary data.</text>
</comment>